<sequence length="547" mass="62873">MKNSCLMKSHDPRPNMPEHYLKKKRKNVLFITADQWRGDCLGCIGHPVVATPNLDKLAKDGVLFRKHYTQTVPCGPARASLYTGLYSMNHRSVNNGTPLNSRFNNIALEARKSGYDPTLFGYTDTSADPRELHNRDPLLTTYEGIIPGMSSGVTLTDNQRPWISWLKSKGYDHNLNHHTVYDPRPDYPKSDGRGASYSPPVYTDEDSSVAFLTDEVLKWLSVREDENWFVHLSYLRPHPPWIAPEPFNLMYDPASMPKPVRKESLEEEGRQHPVLKTLHELLPRNDFIRDYLDEPASKMNDLDLLQVRATYYGLMSEVDQHLGKVIKYLKESGQYDSTLVVFTSDHGEHLGDHYLFGKLGYFDQGYHIPLIVMDPEMSVKNKGLQLENFTEAIDVMPTILDWLDAEIPEECDGSSLLPLMNGTIPYNWRTEAHWEYDFRLIGTIQPLIKQKFGLSPDECSLCVIRDNHFKYVHMTALPPLLFDLENDPEEFVNLASHPDFQKVVVEYSGKMLSWNMLHRDRTLVNMNMESGTMAHWKGPRVFDQPNT</sequence>
<dbReference type="PANTHER" id="PTHR45953">
    <property type="entry name" value="IDURONATE 2-SULFATASE"/>
    <property type="match status" value="1"/>
</dbReference>
<dbReference type="SUPFAM" id="SSF53649">
    <property type="entry name" value="Alkaline phosphatase-like"/>
    <property type="match status" value="1"/>
</dbReference>
<accession>E0XUA7</accession>
<dbReference type="GO" id="GO:0008484">
    <property type="term" value="F:sulfuric ester hydrolase activity"/>
    <property type="evidence" value="ECO:0007669"/>
    <property type="project" value="TreeGrafter"/>
</dbReference>
<reference evidence="4" key="1">
    <citation type="journal article" date="2011" name="Environ. Microbiol.">
        <title>Time-series analyses of Monterey Bay coastal microbial picoplankton using a 'genome proxy' microarray.</title>
        <authorList>
            <person name="Rich V.I."/>
            <person name="Pham V.D."/>
            <person name="Eppley J."/>
            <person name="Shi Y."/>
            <person name="DeLong E.F."/>
        </authorList>
    </citation>
    <scope>NUCLEOTIDE SEQUENCE</scope>
</reference>
<keyword evidence="2" id="KW-0378">Hydrolase</keyword>
<dbReference type="PANTHER" id="PTHR45953:SF1">
    <property type="entry name" value="IDURONATE 2-SULFATASE"/>
    <property type="match status" value="1"/>
</dbReference>
<name>E0XUA7_9DELT</name>
<evidence type="ECO:0000256" key="2">
    <source>
        <dbReference type="ARBA" id="ARBA00022801"/>
    </source>
</evidence>
<evidence type="ECO:0000313" key="4">
    <source>
        <dbReference type="EMBL" id="ADI17998.1"/>
    </source>
</evidence>
<organism evidence="4">
    <name type="scientific">uncultured delta proteobacterium HF0200_19J16</name>
    <dbReference type="NCBI Taxonomy" id="710831"/>
    <lineage>
        <taxon>Bacteria</taxon>
        <taxon>Deltaproteobacteria</taxon>
        <taxon>environmental samples</taxon>
    </lineage>
</organism>
<dbReference type="InterPro" id="IPR017850">
    <property type="entry name" value="Alkaline_phosphatase_core_sf"/>
</dbReference>
<proteinExistence type="predicted"/>
<dbReference type="GO" id="GO:0005737">
    <property type="term" value="C:cytoplasm"/>
    <property type="evidence" value="ECO:0007669"/>
    <property type="project" value="TreeGrafter"/>
</dbReference>
<dbReference type="Pfam" id="PF00884">
    <property type="entry name" value="Sulfatase"/>
    <property type="match status" value="1"/>
</dbReference>
<keyword evidence="1" id="KW-0479">Metal-binding</keyword>
<evidence type="ECO:0000259" key="3">
    <source>
        <dbReference type="Pfam" id="PF00884"/>
    </source>
</evidence>
<dbReference type="CDD" id="cd16028">
    <property type="entry name" value="PMH"/>
    <property type="match status" value="1"/>
</dbReference>
<dbReference type="EMBL" id="GU474879">
    <property type="protein sequence ID" value="ADI17998.1"/>
    <property type="molecule type" value="Genomic_DNA"/>
</dbReference>
<protein>
    <submittedName>
        <fullName evidence="4">Arylsulfatase a and related enzymes</fullName>
    </submittedName>
</protein>
<dbReference type="Gene3D" id="3.40.720.10">
    <property type="entry name" value="Alkaline Phosphatase, subunit A"/>
    <property type="match status" value="1"/>
</dbReference>
<evidence type="ECO:0000256" key="1">
    <source>
        <dbReference type="ARBA" id="ARBA00022723"/>
    </source>
</evidence>
<feature type="domain" description="Sulfatase N-terminal" evidence="3">
    <location>
        <begin position="26"/>
        <end position="404"/>
    </location>
</feature>
<dbReference type="AlphaFoldDB" id="E0XUA7"/>
<dbReference type="InterPro" id="IPR000917">
    <property type="entry name" value="Sulfatase_N"/>
</dbReference>
<dbReference type="GO" id="GO:0046872">
    <property type="term" value="F:metal ion binding"/>
    <property type="evidence" value="ECO:0007669"/>
    <property type="project" value="UniProtKB-KW"/>
</dbReference>